<dbReference type="GO" id="GO:0032259">
    <property type="term" value="P:methylation"/>
    <property type="evidence" value="ECO:0007669"/>
    <property type="project" value="UniProtKB-KW"/>
</dbReference>
<keyword evidence="3" id="KW-0808">Transferase</keyword>
<dbReference type="InterPro" id="IPR029028">
    <property type="entry name" value="Alpha/beta_knot_MTases"/>
</dbReference>
<organism evidence="5 6">
    <name type="scientific">Alkalicoccobacillus murimartini</name>
    <dbReference type="NCBI Taxonomy" id="171685"/>
    <lineage>
        <taxon>Bacteria</taxon>
        <taxon>Bacillati</taxon>
        <taxon>Bacillota</taxon>
        <taxon>Bacilli</taxon>
        <taxon>Bacillales</taxon>
        <taxon>Bacillaceae</taxon>
        <taxon>Alkalicoccobacillus</taxon>
    </lineage>
</organism>
<dbReference type="SUPFAM" id="SSF55315">
    <property type="entry name" value="L30e-like"/>
    <property type="match status" value="1"/>
</dbReference>
<dbReference type="Pfam" id="PF22435">
    <property type="entry name" value="MRM3-like_sub_bind"/>
    <property type="match status" value="1"/>
</dbReference>
<comment type="caution">
    <text evidence="5">The sequence shown here is derived from an EMBL/GenBank/DDBJ whole genome shotgun (WGS) entry which is preliminary data.</text>
</comment>
<comment type="similarity">
    <text evidence="1">Belongs to the class IV-like SAM-binding methyltransferase superfamily. RNA methyltransferase TrmH family.</text>
</comment>
<evidence type="ECO:0000313" key="6">
    <source>
        <dbReference type="Proteomes" id="UP001225034"/>
    </source>
</evidence>
<accession>A0ABT9YJN0</accession>
<dbReference type="Gene3D" id="3.40.1280.10">
    <property type="match status" value="1"/>
</dbReference>
<dbReference type="PANTHER" id="PTHR43191:SF2">
    <property type="entry name" value="RRNA METHYLTRANSFERASE 3, MITOCHONDRIAL"/>
    <property type="match status" value="1"/>
</dbReference>
<feature type="domain" description="RNA 2-O ribose methyltransferase substrate binding" evidence="4">
    <location>
        <begin position="31"/>
        <end position="100"/>
    </location>
</feature>
<dbReference type="GO" id="GO:0008168">
    <property type="term" value="F:methyltransferase activity"/>
    <property type="evidence" value="ECO:0007669"/>
    <property type="project" value="UniProtKB-KW"/>
</dbReference>
<dbReference type="Pfam" id="PF00588">
    <property type="entry name" value="SpoU_methylase"/>
    <property type="match status" value="1"/>
</dbReference>
<dbReference type="InterPro" id="IPR013123">
    <property type="entry name" value="SpoU_subst-bd"/>
</dbReference>
<proteinExistence type="inferred from homology"/>
<dbReference type="SUPFAM" id="SSF75217">
    <property type="entry name" value="alpha/beta knot"/>
    <property type="match status" value="1"/>
</dbReference>
<evidence type="ECO:0000256" key="2">
    <source>
        <dbReference type="ARBA" id="ARBA00022603"/>
    </source>
</evidence>
<dbReference type="RefSeq" id="WP_306983849.1">
    <property type="nucleotide sequence ID" value="NZ_JAUSUA010000004.1"/>
</dbReference>
<dbReference type="InterPro" id="IPR001537">
    <property type="entry name" value="SpoU_MeTrfase"/>
</dbReference>
<dbReference type="Proteomes" id="UP001225034">
    <property type="component" value="Unassembled WGS sequence"/>
</dbReference>
<dbReference type="InterPro" id="IPR051259">
    <property type="entry name" value="rRNA_Methyltransferase"/>
</dbReference>
<dbReference type="Gene3D" id="3.30.1330.30">
    <property type="match status" value="1"/>
</dbReference>
<keyword evidence="2 5" id="KW-0489">Methyltransferase</keyword>
<sequence length="254" mass="28002">MKRIDSSKNELIKQWKKLHKKRGREKSGQFLIEGHHLIEEALRAGIEVHAMIMTEEVILPSSWVVDEGKLVLTTTSVMKELCETESPQGVAAICSLPTDTDLSPQLGKYLLIDRVQDPGNIGTLIRTADAVGLDGVILEKGSVDIYNSKVVRASQGSIFHVPIVKGDLLEWIHEFKRVGVPVFGTALEQASSYSAIQPQKNFALILGNEGEGVNKELLDNSDQNLYIPIYGQAESLNVSVAAGILLYHLRNETF</sequence>
<dbReference type="InterPro" id="IPR029026">
    <property type="entry name" value="tRNA_m1G_MTases_N"/>
</dbReference>
<dbReference type="EMBL" id="JAUSUA010000004">
    <property type="protein sequence ID" value="MDQ0208069.1"/>
    <property type="molecule type" value="Genomic_DNA"/>
</dbReference>
<evidence type="ECO:0000256" key="1">
    <source>
        <dbReference type="ARBA" id="ARBA00007228"/>
    </source>
</evidence>
<dbReference type="PANTHER" id="PTHR43191">
    <property type="entry name" value="RRNA METHYLTRANSFERASE 3"/>
    <property type="match status" value="1"/>
</dbReference>
<evidence type="ECO:0000256" key="3">
    <source>
        <dbReference type="ARBA" id="ARBA00022679"/>
    </source>
</evidence>
<gene>
    <name evidence="5" type="ORF">J2S05_002878</name>
</gene>
<protein>
    <submittedName>
        <fullName evidence="5">TrmH family RNA methyltransferase</fullName>
    </submittedName>
</protein>
<reference evidence="5 6" key="1">
    <citation type="submission" date="2023-07" db="EMBL/GenBank/DDBJ databases">
        <title>Genomic Encyclopedia of Type Strains, Phase IV (KMG-IV): sequencing the most valuable type-strain genomes for metagenomic binning, comparative biology and taxonomic classification.</title>
        <authorList>
            <person name="Goeker M."/>
        </authorList>
    </citation>
    <scope>NUCLEOTIDE SEQUENCE [LARGE SCALE GENOMIC DNA]</scope>
    <source>
        <strain evidence="5 6">DSM 19154</strain>
    </source>
</reference>
<dbReference type="InterPro" id="IPR029064">
    <property type="entry name" value="Ribosomal_eL30-like_sf"/>
</dbReference>
<evidence type="ECO:0000259" key="4">
    <source>
        <dbReference type="SMART" id="SM00967"/>
    </source>
</evidence>
<dbReference type="SMART" id="SM00967">
    <property type="entry name" value="SpoU_sub_bind"/>
    <property type="match status" value="1"/>
</dbReference>
<name>A0ABT9YJN0_9BACI</name>
<evidence type="ECO:0000313" key="5">
    <source>
        <dbReference type="EMBL" id="MDQ0208069.1"/>
    </source>
</evidence>
<keyword evidence="6" id="KW-1185">Reference proteome</keyword>
<dbReference type="InterPro" id="IPR053888">
    <property type="entry name" value="MRM3-like_sub_bind"/>
</dbReference>
<dbReference type="CDD" id="cd18095">
    <property type="entry name" value="SpoU-like_rRNA-MTase"/>
    <property type="match status" value="1"/>
</dbReference>